<feature type="modified residue" description="4-aspartylphosphate" evidence="4">
    <location>
        <position position="54"/>
    </location>
</feature>
<dbReference type="Gene3D" id="6.10.250.690">
    <property type="match status" value="1"/>
</dbReference>
<evidence type="ECO:0000256" key="4">
    <source>
        <dbReference type="PROSITE-ProRule" id="PRU00169"/>
    </source>
</evidence>
<dbReference type="SUPFAM" id="SSF52172">
    <property type="entry name" value="CheY-like"/>
    <property type="match status" value="1"/>
</dbReference>
<dbReference type="CDD" id="cd00383">
    <property type="entry name" value="trans_reg_C"/>
    <property type="match status" value="1"/>
</dbReference>
<feature type="domain" description="Response regulatory" evidence="6">
    <location>
        <begin position="5"/>
        <end position="119"/>
    </location>
</feature>
<evidence type="ECO:0000259" key="7">
    <source>
        <dbReference type="PROSITE" id="PS51755"/>
    </source>
</evidence>
<dbReference type="AlphaFoldDB" id="A0A3D9L2H8"/>
<dbReference type="GO" id="GO:0006355">
    <property type="term" value="P:regulation of DNA-templated transcription"/>
    <property type="evidence" value="ECO:0007669"/>
    <property type="project" value="InterPro"/>
</dbReference>
<dbReference type="GO" id="GO:0032993">
    <property type="term" value="C:protein-DNA complex"/>
    <property type="evidence" value="ECO:0007669"/>
    <property type="project" value="TreeGrafter"/>
</dbReference>
<proteinExistence type="predicted"/>
<dbReference type="SMART" id="SM00448">
    <property type="entry name" value="REC"/>
    <property type="match status" value="1"/>
</dbReference>
<evidence type="ECO:0000256" key="1">
    <source>
        <dbReference type="ARBA" id="ARBA00022553"/>
    </source>
</evidence>
<evidence type="ECO:0000313" key="9">
    <source>
        <dbReference type="Proteomes" id="UP000256779"/>
    </source>
</evidence>
<sequence>MEKPRLLIAEDDENLGQILNEYLNLKGYTTTLCRDGEEGAAAFKPGKFDLCILDLMMPKKDGFQLATEIKEIDADIPIIFLTAKSMKEDVIKGFKIGADDYITKPFSMEVLLMRIQAVLHRTMKGASRQELPEELVIGKLKYQHANNSLELPSGPVRLTTKENELLKLFFENLNQTVTRTIALKKIWKDDSYFNARSMDVYIAKLRKYLREEESLKLLTVHGEGFKLVQMN</sequence>
<evidence type="ECO:0000256" key="5">
    <source>
        <dbReference type="PROSITE-ProRule" id="PRU01091"/>
    </source>
</evidence>
<reference evidence="8 9" key="1">
    <citation type="submission" date="2018-07" db="EMBL/GenBank/DDBJ databases">
        <title>Genomic Encyclopedia of Type Strains, Phase IV (KMG-IV): sequencing the most valuable type-strain genomes for metagenomic binning, comparative biology and taxonomic classification.</title>
        <authorList>
            <person name="Goeker M."/>
        </authorList>
    </citation>
    <scope>NUCLEOTIDE SEQUENCE [LARGE SCALE GENOMIC DNA]</scope>
    <source>
        <strain evidence="8 9">DSM 4134</strain>
    </source>
</reference>
<dbReference type="GO" id="GO:0000976">
    <property type="term" value="F:transcription cis-regulatory region binding"/>
    <property type="evidence" value="ECO:0007669"/>
    <property type="project" value="TreeGrafter"/>
</dbReference>
<gene>
    <name evidence="8" type="ORF">C7460_1096</name>
</gene>
<dbReference type="InterPro" id="IPR001789">
    <property type="entry name" value="Sig_transdc_resp-reg_receiver"/>
</dbReference>
<dbReference type="GO" id="GO:0000156">
    <property type="term" value="F:phosphorelay response regulator activity"/>
    <property type="evidence" value="ECO:0007669"/>
    <property type="project" value="TreeGrafter"/>
</dbReference>
<name>A0A3D9L2H8_MARFU</name>
<dbReference type="InterPro" id="IPR036388">
    <property type="entry name" value="WH-like_DNA-bd_sf"/>
</dbReference>
<evidence type="ECO:0000313" key="8">
    <source>
        <dbReference type="EMBL" id="RED98815.1"/>
    </source>
</evidence>
<evidence type="ECO:0000259" key="6">
    <source>
        <dbReference type="PROSITE" id="PS50110"/>
    </source>
</evidence>
<accession>A0A3D9L2H8</accession>
<comment type="caution">
    <text evidence="8">The sequence shown here is derived from an EMBL/GenBank/DDBJ whole genome shotgun (WGS) entry which is preliminary data.</text>
</comment>
<dbReference type="InterPro" id="IPR039420">
    <property type="entry name" value="WalR-like"/>
</dbReference>
<dbReference type="CDD" id="cd17574">
    <property type="entry name" value="REC_OmpR"/>
    <property type="match status" value="1"/>
</dbReference>
<keyword evidence="3 5" id="KW-0238">DNA-binding</keyword>
<keyword evidence="2" id="KW-0902">Two-component regulatory system</keyword>
<dbReference type="Proteomes" id="UP000256779">
    <property type="component" value="Unassembled WGS sequence"/>
</dbReference>
<dbReference type="PANTHER" id="PTHR48111:SF40">
    <property type="entry name" value="PHOSPHATE REGULON TRANSCRIPTIONAL REGULATORY PROTEIN PHOB"/>
    <property type="match status" value="1"/>
</dbReference>
<dbReference type="EMBL" id="QREG01000009">
    <property type="protein sequence ID" value="RED98815.1"/>
    <property type="molecule type" value="Genomic_DNA"/>
</dbReference>
<dbReference type="Gene3D" id="3.40.50.2300">
    <property type="match status" value="1"/>
</dbReference>
<organism evidence="8 9">
    <name type="scientific">Marinoscillum furvescens DSM 4134</name>
    <dbReference type="NCBI Taxonomy" id="1122208"/>
    <lineage>
        <taxon>Bacteria</taxon>
        <taxon>Pseudomonadati</taxon>
        <taxon>Bacteroidota</taxon>
        <taxon>Cytophagia</taxon>
        <taxon>Cytophagales</taxon>
        <taxon>Reichenbachiellaceae</taxon>
        <taxon>Marinoscillum</taxon>
    </lineage>
</organism>
<dbReference type="PANTHER" id="PTHR48111">
    <property type="entry name" value="REGULATOR OF RPOS"/>
    <property type="match status" value="1"/>
</dbReference>
<feature type="DNA-binding region" description="OmpR/PhoB-type" evidence="5">
    <location>
        <begin position="132"/>
        <end position="229"/>
    </location>
</feature>
<dbReference type="SMART" id="SM00862">
    <property type="entry name" value="Trans_reg_C"/>
    <property type="match status" value="1"/>
</dbReference>
<keyword evidence="1 4" id="KW-0597">Phosphoprotein</keyword>
<dbReference type="PROSITE" id="PS51755">
    <property type="entry name" value="OMPR_PHOB"/>
    <property type="match status" value="1"/>
</dbReference>
<dbReference type="GO" id="GO:0005829">
    <property type="term" value="C:cytosol"/>
    <property type="evidence" value="ECO:0007669"/>
    <property type="project" value="TreeGrafter"/>
</dbReference>
<dbReference type="FunFam" id="3.40.50.2300:FF:000073">
    <property type="entry name" value="DNA-binding response regulator RprY"/>
    <property type="match status" value="1"/>
</dbReference>
<dbReference type="Pfam" id="PF00486">
    <property type="entry name" value="Trans_reg_C"/>
    <property type="match status" value="1"/>
</dbReference>
<dbReference type="RefSeq" id="WP_115868122.1">
    <property type="nucleotide sequence ID" value="NZ_QREG01000009.1"/>
</dbReference>
<keyword evidence="9" id="KW-1185">Reference proteome</keyword>
<evidence type="ECO:0000256" key="3">
    <source>
        <dbReference type="ARBA" id="ARBA00023125"/>
    </source>
</evidence>
<evidence type="ECO:0000256" key="2">
    <source>
        <dbReference type="ARBA" id="ARBA00023012"/>
    </source>
</evidence>
<dbReference type="Gene3D" id="1.10.10.10">
    <property type="entry name" value="Winged helix-like DNA-binding domain superfamily/Winged helix DNA-binding domain"/>
    <property type="match status" value="1"/>
</dbReference>
<dbReference type="InterPro" id="IPR016032">
    <property type="entry name" value="Sig_transdc_resp-reg_C-effctor"/>
</dbReference>
<protein>
    <submittedName>
        <fullName evidence="8">DNA-binding response OmpR family regulator</fullName>
    </submittedName>
</protein>
<dbReference type="Pfam" id="PF00072">
    <property type="entry name" value="Response_reg"/>
    <property type="match status" value="1"/>
</dbReference>
<dbReference type="SUPFAM" id="SSF46894">
    <property type="entry name" value="C-terminal effector domain of the bipartite response regulators"/>
    <property type="match status" value="1"/>
</dbReference>
<feature type="domain" description="OmpR/PhoB-type" evidence="7">
    <location>
        <begin position="132"/>
        <end position="229"/>
    </location>
</feature>
<dbReference type="OrthoDB" id="5343479at2"/>
<dbReference type="InterPro" id="IPR001867">
    <property type="entry name" value="OmpR/PhoB-type_DNA-bd"/>
</dbReference>
<dbReference type="PROSITE" id="PS50110">
    <property type="entry name" value="RESPONSE_REGULATORY"/>
    <property type="match status" value="1"/>
</dbReference>
<dbReference type="InterPro" id="IPR011006">
    <property type="entry name" value="CheY-like_superfamily"/>
</dbReference>